<dbReference type="GO" id="GO:0016787">
    <property type="term" value="F:hydrolase activity"/>
    <property type="evidence" value="ECO:0007669"/>
    <property type="project" value="UniProtKB-ARBA"/>
</dbReference>
<evidence type="ECO:0000256" key="1">
    <source>
        <dbReference type="ARBA" id="ARBA00001954"/>
    </source>
</evidence>
<dbReference type="GO" id="GO:0046872">
    <property type="term" value="F:metal ion binding"/>
    <property type="evidence" value="ECO:0007669"/>
    <property type="project" value="UniProtKB-KW"/>
</dbReference>
<comment type="cofactor">
    <cofactor evidence="1">
        <name>Fe(2+)</name>
        <dbReference type="ChEBI" id="CHEBI:29033"/>
    </cofactor>
</comment>
<name>Q0VPW6_ALCBS</name>
<evidence type="ECO:0000259" key="10">
    <source>
        <dbReference type="PROSITE" id="PS51471"/>
    </source>
</evidence>
<keyword evidence="6" id="KW-0560">Oxidoreductase</keyword>
<accession>Q0VPW6</accession>
<evidence type="ECO:0000313" key="11">
    <source>
        <dbReference type="EMBL" id="CAL16782.1"/>
    </source>
</evidence>
<dbReference type="InterPro" id="IPR032854">
    <property type="entry name" value="ALKBH3"/>
</dbReference>
<evidence type="ECO:0000256" key="5">
    <source>
        <dbReference type="ARBA" id="ARBA00022964"/>
    </source>
</evidence>
<dbReference type="STRING" id="393595.ABO_1334"/>
<protein>
    <recommendedName>
        <fullName evidence="10">Fe2OG dioxygenase domain-containing protein</fullName>
    </recommendedName>
</protein>
<dbReference type="KEGG" id="abo:ABO_1334"/>
<keyword evidence="7" id="KW-0408">Iron</keyword>
<dbReference type="RefSeq" id="WP_011588616.1">
    <property type="nucleotide sequence ID" value="NC_008260.1"/>
</dbReference>
<evidence type="ECO:0000256" key="2">
    <source>
        <dbReference type="ARBA" id="ARBA00022723"/>
    </source>
</evidence>
<evidence type="ECO:0000256" key="9">
    <source>
        <dbReference type="SAM" id="MobiDB-lite"/>
    </source>
</evidence>
<keyword evidence="4" id="KW-0460">Magnesium</keyword>
<dbReference type="SUPFAM" id="SSF51197">
    <property type="entry name" value="Clavaminate synthase-like"/>
    <property type="match status" value="1"/>
</dbReference>
<dbReference type="eggNOG" id="COG3145">
    <property type="taxonomic scope" value="Bacteria"/>
</dbReference>
<dbReference type="InterPro" id="IPR037151">
    <property type="entry name" value="AlkB-like_sf"/>
</dbReference>
<evidence type="ECO:0000313" key="12">
    <source>
        <dbReference type="Proteomes" id="UP000008871"/>
    </source>
</evidence>
<dbReference type="GO" id="GO:0140097">
    <property type="term" value="F:catalytic activity, acting on DNA"/>
    <property type="evidence" value="ECO:0007669"/>
    <property type="project" value="UniProtKB-ARBA"/>
</dbReference>
<dbReference type="EMBL" id="AM286690">
    <property type="protein sequence ID" value="CAL16782.1"/>
    <property type="molecule type" value="Genomic_DNA"/>
</dbReference>
<dbReference type="AlphaFoldDB" id="Q0VPW6"/>
<gene>
    <name evidence="11" type="ordered locus">ABO_1334</name>
</gene>
<keyword evidence="2" id="KW-0479">Metal-binding</keyword>
<proteinExistence type="predicted"/>
<feature type="domain" description="Fe2OG dioxygenase" evidence="10">
    <location>
        <begin position="111"/>
        <end position="211"/>
    </location>
</feature>
<dbReference type="Proteomes" id="UP000008871">
    <property type="component" value="Chromosome"/>
</dbReference>
<dbReference type="PANTHER" id="PTHR31212">
    <property type="entry name" value="ALPHA-KETOGLUTARATE-DEPENDENT DIOXYGENASE ALKB HOMOLOG 3"/>
    <property type="match status" value="1"/>
</dbReference>
<dbReference type="InterPro" id="IPR005123">
    <property type="entry name" value="Oxoglu/Fe-dep_dioxygenase_dom"/>
</dbReference>
<dbReference type="HOGENOM" id="CLU_048788_5_2_6"/>
<dbReference type="FunFam" id="2.60.120.590:FF:000004">
    <property type="entry name" value="DNA oxidative demethylase ALKBH2"/>
    <property type="match status" value="1"/>
</dbReference>
<dbReference type="GO" id="GO:0051213">
    <property type="term" value="F:dioxygenase activity"/>
    <property type="evidence" value="ECO:0007669"/>
    <property type="project" value="UniProtKB-KW"/>
</dbReference>
<dbReference type="GO" id="GO:0032451">
    <property type="term" value="F:demethylase activity"/>
    <property type="evidence" value="ECO:0007669"/>
    <property type="project" value="UniProtKB-ARBA"/>
</dbReference>
<evidence type="ECO:0000256" key="4">
    <source>
        <dbReference type="ARBA" id="ARBA00022842"/>
    </source>
</evidence>
<dbReference type="Pfam" id="PF13532">
    <property type="entry name" value="2OG-FeII_Oxy_2"/>
    <property type="match status" value="1"/>
</dbReference>
<evidence type="ECO:0000256" key="7">
    <source>
        <dbReference type="ARBA" id="ARBA00023004"/>
    </source>
</evidence>
<dbReference type="PROSITE" id="PS51471">
    <property type="entry name" value="FE2OG_OXY"/>
    <property type="match status" value="1"/>
</dbReference>
<dbReference type="InterPro" id="IPR027450">
    <property type="entry name" value="AlkB-like"/>
</dbReference>
<dbReference type="GO" id="GO:0006307">
    <property type="term" value="P:DNA alkylation repair"/>
    <property type="evidence" value="ECO:0007669"/>
    <property type="project" value="InterPro"/>
</dbReference>
<evidence type="ECO:0000256" key="3">
    <source>
        <dbReference type="ARBA" id="ARBA00022763"/>
    </source>
</evidence>
<reference evidence="11 12" key="1">
    <citation type="journal article" date="2006" name="Nat. Biotechnol.">
        <title>Genome sequence of the ubiquitous hydrocarbon-degrading marine bacterium Alcanivorax borkumensis.</title>
        <authorList>
            <person name="Schneiker S."/>
            <person name="Martins dos Santos V.A.P."/>
            <person name="Bartels D."/>
            <person name="Bekel T."/>
            <person name="Brecht M."/>
            <person name="Buhrmester J."/>
            <person name="Chernikova T.N."/>
            <person name="Denaro R."/>
            <person name="Ferrer M."/>
            <person name="Gertler C."/>
            <person name="Goesmann A."/>
            <person name="Golyshina O.V."/>
            <person name="Kaminski F."/>
            <person name="Khachane A.N."/>
            <person name="Lang S."/>
            <person name="Linke B."/>
            <person name="McHardy A.C."/>
            <person name="Meyer F."/>
            <person name="Nechitaylo T."/>
            <person name="Puehler A."/>
            <person name="Regenhardt D."/>
            <person name="Rupp O."/>
            <person name="Sabirova J.S."/>
            <person name="Selbitschka W."/>
            <person name="Yakimov M.M."/>
            <person name="Timmis K.N."/>
            <person name="Vorhoelter F.-J."/>
            <person name="Weidner S."/>
            <person name="Kaiser O."/>
            <person name="Golyshin P.N."/>
        </authorList>
    </citation>
    <scope>NUCLEOTIDE SEQUENCE [LARGE SCALE GENOMIC DNA]</scope>
    <source>
        <strain evidence="12">ATCC 700651 / DSM 11573 / NCIMB 13689 / SK2</strain>
    </source>
</reference>
<evidence type="ECO:0000256" key="8">
    <source>
        <dbReference type="ARBA" id="ARBA00023204"/>
    </source>
</evidence>
<dbReference type="GO" id="GO:0016705">
    <property type="term" value="F:oxidoreductase activity, acting on paired donors, with incorporation or reduction of molecular oxygen"/>
    <property type="evidence" value="ECO:0007669"/>
    <property type="project" value="UniProtKB-ARBA"/>
</dbReference>
<evidence type="ECO:0000256" key="6">
    <source>
        <dbReference type="ARBA" id="ARBA00023002"/>
    </source>
</evidence>
<feature type="region of interest" description="Disordered" evidence="9">
    <location>
        <begin position="1"/>
        <end position="21"/>
    </location>
</feature>
<keyword evidence="12" id="KW-1185">Reference proteome</keyword>
<organism evidence="11 12">
    <name type="scientific">Alcanivorax borkumensis (strain ATCC 700651 / DSM 11573 / NCIMB 13689 / SK2)</name>
    <dbReference type="NCBI Taxonomy" id="393595"/>
    <lineage>
        <taxon>Bacteria</taxon>
        <taxon>Pseudomonadati</taxon>
        <taxon>Pseudomonadota</taxon>
        <taxon>Gammaproteobacteria</taxon>
        <taxon>Oceanospirillales</taxon>
        <taxon>Alcanivoracaceae</taxon>
        <taxon>Alcanivorax</taxon>
    </lineage>
</organism>
<dbReference type="OrthoDB" id="190276at2"/>
<keyword evidence="3" id="KW-0227">DNA damage</keyword>
<keyword evidence="8" id="KW-0234">DNA repair</keyword>
<keyword evidence="5" id="KW-0223">Dioxygenase</keyword>
<dbReference type="PANTHER" id="PTHR31212:SF4">
    <property type="entry name" value="ALPHA-KETOGLUTARATE-DEPENDENT DIOXYGENASE ALKB HOMOLOG 3"/>
    <property type="match status" value="1"/>
</dbReference>
<sequence length="212" mass="23914">MYPPSTEPEHHLLRNPANETTPAGDATLHYWSGLMGQSHADHALITLSQALDWRQPNITVYGRQHPVPRLTAWHGDAGLHYRYSGHTHIATGWLAALLPIKAEIEHITGKTFNSVLANRYRNGDDCMGYHSDNEPELGCTPWIASYNLGATRELTFRPKSPGGRRQCFSLPLHHDSLLLMSPQVQAGFEHALPRRRNCPDPRINLTFRFIVD</sequence>
<dbReference type="Gene3D" id="2.60.120.590">
    <property type="entry name" value="Alpha-ketoglutarate-dependent dioxygenase AlkB-like"/>
    <property type="match status" value="1"/>
</dbReference>